<gene>
    <name evidence="2" type="ORF">NDU88_005062</name>
</gene>
<evidence type="ECO:0000256" key="1">
    <source>
        <dbReference type="SAM" id="MobiDB-lite"/>
    </source>
</evidence>
<feature type="region of interest" description="Disordered" evidence="1">
    <location>
        <begin position="46"/>
        <end position="80"/>
    </location>
</feature>
<keyword evidence="3" id="KW-1185">Reference proteome</keyword>
<proteinExistence type="predicted"/>
<reference evidence="2" key="1">
    <citation type="journal article" date="2022" name="bioRxiv">
        <title>Sequencing and chromosome-scale assembly of the giantPleurodeles waltlgenome.</title>
        <authorList>
            <person name="Brown T."/>
            <person name="Elewa A."/>
            <person name="Iarovenko S."/>
            <person name="Subramanian E."/>
            <person name="Araus A.J."/>
            <person name="Petzold A."/>
            <person name="Susuki M."/>
            <person name="Suzuki K.-i.T."/>
            <person name="Hayashi T."/>
            <person name="Toyoda A."/>
            <person name="Oliveira C."/>
            <person name="Osipova E."/>
            <person name="Leigh N.D."/>
            <person name="Simon A."/>
            <person name="Yun M.H."/>
        </authorList>
    </citation>
    <scope>NUCLEOTIDE SEQUENCE</scope>
    <source>
        <strain evidence="2">20211129_DDA</strain>
        <tissue evidence="2">Liver</tissue>
    </source>
</reference>
<organism evidence="2 3">
    <name type="scientific">Pleurodeles waltl</name>
    <name type="common">Iberian ribbed newt</name>
    <dbReference type="NCBI Taxonomy" id="8319"/>
    <lineage>
        <taxon>Eukaryota</taxon>
        <taxon>Metazoa</taxon>
        <taxon>Chordata</taxon>
        <taxon>Craniata</taxon>
        <taxon>Vertebrata</taxon>
        <taxon>Euteleostomi</taxon>
        <taxon>Amphibia</taxon>
        <taxon>Batrachia</taxon>
        <taxon>Caudata</taxon>
        <taxon>Salamandroidea</taxon>
        <taxon>Salamandridae</taxon>
        <taxon>Pleurodelinae</taxon>
        <taxon>Pleurodeles</taxon>
    </lineage>
</organism>
<evidence type="ECO:0000313" key="2">
    <source>
        <dbReference type="EMBL" id="KAJ1217468.1"/>
    </source>
</evidence>
<comment type="caution">
    <text evidence="2">The sequence shown here is derived from an EMBL/GenBank/DDBJ whole genome shotgun (WGS) entry which is preliminary data.</text>
</comment>
<name>A0AAV7WWJ3_PLEWA</name>
<accession>A0AAV7WWJ3</accession>
<dbReference type="Proteomes" id="UP001066276">
    <property type="component" value="Chromosome 1_1"/>
</dbReference>
<dbReference type="EMBL" id="JANPWB010000001">
    <property type="protein sequence ID" value="KAJ1217468.1"/>
    <property type="molecule type" value="Genomic_DNA"/>
</dbReference>
<evidence type="ECO:0000313" key="3">
    <source>
        <dbReference type="Proteomes" id="UP001066276"/>
    </source>
</evidence>
<sequence length="175" mass="19067">MRHCFKVGQELYGSYDDIWCDVARPRGGHEARLRRPGCRGDVGDGLRWENPASDSARPEREYRARFGRKKGATAKRSDGSRWRCCPLQGVASAPIGRAGSTELGMEMVNGGGGLDAAHRKHMNDRVLGGVGHRQSHLVRRVPGGECGIPLVCQLGKEQAEHYGCDAVVSDKSLVT</sequence>
<protein>
    <submittedName>
        <fullName evidence="2">Uncharacterized protein</fullName>
    </submittedName>
</protein>
<dbReference type="AlphaFoldDB" id="A0AAV7WWJ3"/>